<dbReference type="PANTHER" id="PTHR14741:SF32">
    <property type="entry name" value="TRIMETHYLGUANOSINE SYNTHASE"/>
    <property type="match status" value="1"/>
</dbReference>
<accession>H2AZ93</accession>
<dbReference type="InParanoid" id="H2AZ93"/>
<protein>
    <recommendedName>
        <fullName evidence="1">Trimethylguanosine synthase</fullName>
    </recommendedName>
    <alternativeName>
        <fullName evidence="7">Cap-specific guanine-N(2) methyltransferase</fullName>
    </alternativeName>
</protein>
<dbReference type="PANTHER" id="PTHR14741">
    <property type="entry name" value="S-ADENOSYLMETHIONINE-DEPENDENT METHYLTRANSFERASE RELATED"/>
    <property type="match status" value="1"/>
</dbReference>
<dbReference type="Pfam" id="PF09445">
    <property type="entry name" value="Methyltransf_15"/>
    <property type="match status" value="1"/>
</dbReference>
<evidence type="ECO:0000256" key="7">
    <source>
        <dbReference type="ARBA" id="ARBA00049790"/>
    </source>
</evidence>
<dbReference type="GO" id="GO:0008033">
    <property type="term" value="P:tRNA processing"/>
    <property type="evidence" value="ECO:0007669"/>
    <property type="project" value="EnsemblFungi"/>
</dbReference>
<keyword evidence="10" id="KW-1185">Reference proteome</keyword>
<dbReference type="InterPro" id="IPR019012">
    <property type="entry name" value="RNA_cap_Gua-N2-MeTrfase"/>
</dbReference>
<dbReference type="GO" id="GO:0005730">
    <property type="term" value="C:nucleolus"/>
    <property type="evidence" value="ECO:0007669"/>
    <property type="project" value="EnsemblFungi"/>
</dbReference>
<reference evidence="9 10" key="1">
    <citation type="journal article" date="2011" name="Proc. Natl. Acad. Sci. U.S.A.">
        <title>Evolutionary erosion of yeast sex chromosomes by mating-type switching accidents.</title>
        <authorList>
            <person name="Gordon J.L."/>
            <person name="Armisen D."/>
            <person name="Proux-Wera E."/>
            <person name="Oheigeartaigh S.S."/>
            <person name="Byrne K.P."/>
            <person name="Wolfe K.H."/>
        </authorList>
    </citation>
    <scope>NUCLEOTIDE SEQUENCE [LARGE SCALE GENOMIC DNA]</scope>
    <source>
        <strain evidence="10">ATCC 22294 / BCRC 22015 / CBS 2517 / CECT 1963 / NBRC 1671 / NRRL Y-8276</strain>
    </source>
</reference>
<comment type="catalytic activity">
    <reaction evidence="6">
        <text>a 5'-end (N(7)-methyl 5'-triphosphoguanosine)-ribonucleoside in snRNA + S-adenosyl-L-methionine = a 5'-end (N(2),N(7)-dimethyl 5'-triphosphoguanosine)-ribonucleoside in snRNA + S-adenosyl-L-homocysteine + H(+)</text>
        <dbReference type="Rhea" id="RHEA:78471"/>
        <dbReference type="Rhea" id="RHEA-COMP:19085"/>
        <dbReference type="Rhea" id="RHEA-COMP:19087"/>
        <dbReference type="ChEBI" id="CHEBI:15378"/>
        <dbReference type="ChEBI" id="CHEBI:57856"/>
        <dbReference type="ChEBI" id="CHEBI:59789"/>
        <dbReference type="ChEBI" id="CHEBI:156461"/>
        <dbReference type="ChEBI" id="CHEBI:172880"/>
    </reaction>
    <physiologicalReaction direction="left-to-right" evidence="6">
        <dbReference type="Rhea" id="RHEA:78472"/>
    </physiologicalReaction>
</comment>
<sequence>MGKKVYHASHFLHTLKKRSNKRYRKLVPRIADDNYRIKSHERLHGKLFKYWKSRHSLFSKIDSNQIYMTEELWYSVTPEVLAKFLAKFIKACLPEANSILDVFCGGGGNTIQFAMEFPRAYGVDSRMDHLYCTAQNAKVYGVDDRIWLKYGTWDKISKSGLFEKMKVDCVFASPPWGGPEYSKQNVYDLESSLQPVGVTELLKSFFKISSNVLLFLPRNSDLHQIARTTRKLLGPTAKCRVLYVKDNGYLKGIVCMWGVAFTNYQEDTTLVELNEVGNHTDNESSEQEEDKEVSSSEKQYFSYDIDG</sequence>
<dbReference type="GO" id="GO:0071164">
    <property type="term" value="F:RNA cap trimethylguanosine synthase activity"/>
    <property type="evidence" value="ECO:0007669"/>
    <property type="project" value="TreeGrafter"/>
</dbReference>
<dbReference type="AlphaFoldDB" id="H2AZ93"/>
<gene>
    <name evidence="9" type="primary">KAFR0H02400</name>
    <name evidence="9" type="ORF">KAFR_0H02400</name>
</gene>
<evidence type="ECO:0000256" key="1">
    <source>
        <dbReference type="ARBA" id="ARBA00018517"/>
    </source>
</evidence>
<evidence type="ECO:0000256" key="8">
    <source>
        <dbReference type="SAM" id="MobiDB-lite"/>
    </source>
</evidence>
<dbReference type="FunCoup" id="H2AZ93">
    <property type="interactions" value="145"/>
</dbReference>
<organism evidence="9 10">
    <name type="scientific">Kazachstania africana (strain ATCC 22294 / BCRC 22015 / CBS 2517 / CECT 1963 / NBRC 1671 / NRRL Y-8276)</name>
    <name type="common">Yeast</name>
    <name type="synonym">Kluyveromyces africanus</name>
    <dbReference type="NCBI Taxonomy" id="1071382"/>
    <lineage>
        <taxon>Eukaryota</taxon>
        <taxon>Fungi</taxon>
        <taxon>Dikarya</taxon>
        <taxon>Ascomycota</taxon>
        <taxon>Saccharomycotina</taxon>
        <taxon>Saccharomycetes</taxon>
        <taxon>Saccharomycetales</taxon>
        <taxon>Saccharomycetaceae</taxon>
        <taxon>Kazachstania</taxon>
    </lineage>
</organism>
<evidence type="ECO:0000256" key="5">
    <source>
        <dbReference type="ARBA" id="ARBA00048763"/>
    </source>
</evidence>
<dbReference type="GO" id="GO:0017126">
    <property type="term" value="P:nucleologenesis"/>
    <property type="evidence" value="ECO:0007669"/>
    <property type="project" value="EnsemblFungi"/>
</dbReference>
<dbReference type="GeneID" id="13887645"/>
<dbReference type="KEGG" id="kaf:KAFR_0H02400"/>
<evidence type="ECO:0000313" key="10">
    <source>
        <dbReference type="Proteomes" id="UP000005220"/>
    </source>
</evidence>
<dbReference type="GO" id="GO:0051321">
    <property type="term" value="P:meiotic cell cycle"/>
    <property type="evidence" value="ECO:0007669"/>
    <property type="project" value="EnsemblFungi"/>
</dbReference>
<dbReference type="STRING" id="1071382.H2AZ93"/>
<name>H2AZ93_KAZAF</name>
<dbReference type="HOGENOM" id="CLU_029658_2_0_1"/>
<comment type="catalytic activity">
    <reaction evidence="3">
        <text>a 5'-end (N(2),N(7)-dimethyl 5'-triphosphoguanosine)-ribonucleoside in snoRNA + S-adenosyl-L-methionine = a 5'-end (N(2),N(2),N(7)-trimethyl 5'-triphosphoguanosine)-ribonucleoside in snoRNA + S-adenosyl-L-homocysteine + H(+)</text>
        <dbReference type="Rhea" id="RHEA:78507"/>
        <dbReference type="Rhea" id="RHEA-COMP:19088"/>
        <dbReference type="Rhea" id="RHEA-COMP:19090"/>
        <dbReference type="ChEBI" id="CHEBI:15378"/>
        <dbReference type="ChEBI" id="CHEBI:57856"/>
        <dbReference type="ChEBI" id="CHEBI:59789"/>
        <dbReference type="ChEBI" id="CHEBI:167623"/>
        <dbReference type="ChEBI" id="CHEBI:172880"/>
    </reaction>
    <physiologicalReaction direction="left-to-right" evidence="3">
        <dbReference type="Rhea" id="RHEA:78508"/>
    </physiologicalReaction>
</comment>
<dbReference type="OrthoDB" id="194443at2759"/>
<feature type="region of interest" description="Disordered" evidence="8">
    <location>
        <begin position="279"/>
        <end position="307"/>
    </location>
</feature>
<dbReference type="Gene3D" id="3.40.50.150">
    <property type="entry name" value="Vaccinia Virus protein VP39"/>
    <property type="match status" value="1"/>
</dbReference>
<proteinExistence type="inferred from homology"/>
<dbReference type="EMBL" id="HE650828">
    <property type="protein sequence ID" value="CCF59649.1"/>
    <property type="molecule type" value="Genomic_DNA"/>
</dbReference>
<evidence type="ECO:0000256" key="3">
    <source>
        <dbReference type="ARBA" id="ARBA00047418"/>
    </source>
</evidence>
<evidence type="ECO:0000256" key="4">
    <source>
        <dbReference type="ARBA" id="ARBA00048740"/>
    </source>
</evidence>
<evidence type="ECO:0000256" key="2">
    <source>
        <dbReference type="ARBA" id="ARBA00025783"/>
    </source>
</evidence>
<comment type="similarity">
    <text evidence="2">Belongs to the methyltransferase superfamily. Trimethylguanosine synthase family.</text>
</comment>
<dbReference type="eggNOG" id="KOG2730">
    <property type="taxonomic scope" value="Eukaryota"/>
</dbReference>
<comment type="catalytic activity">
    <reaction evidence="5">
        <text>a 5'-end (N(2),N(7)-dimethyl 5'-triphosphoguanosine)-ribonucleoside in snRNA + S-adenosyl-L-methionine = a 5'-end (N(2),N(2),N(7)-trimethyl 5'-triphosphoguanosine)-ribonucleoside in snRNA + S-adenosyl-L-homocysteine + H(+)</text>
        <dbReference type="Rhea" id="RHEA:78479"/>
        <dbReference type="Rhea" id="RHEA-COMP:19087"/>
        <dbReference type="Rhea" id="RHEA-COMP:19089"/>
        <dbReference type="ChEBI" id="CHEBI:15378"/>
        <dbReference type="ChEBI" id="CHEBI:57856"/>
        <dbReference type="ChEBI" id="CHEBI:59789"/>
        <dbReference type="ChEBI" id="CHEBI:167623"/>
        <dbReference type="ChEBI" id="CHEBI:172880"/>
    </reaction>
    <physiologicalReaction direction="left-to-right" evidence="5">
        <dbReference type="Rhea" id="RHEA:78480"/>
    </physiologicalReaction>
</comment>
<comment type="catalytic activity">
    <reaction evidence="4">
        <text>a 5'-end (N(7)-methyl 5'-triphosphoguanosine)-ribonucleoside in snoRNA + S-adenosyl-L-methionine = a 5'-end (N(2),N(7)-dimethyl 5'-triphosphoguanosine)-ribonucleoside in snoRNA + S-adenosyl-L-homocysteine + H(+)</text>
        <dbReference type="Rhea" id="RHEA:78475"/>
        <dbReference type="Rhea" id="RHEA-COMP:19086"/>
        <dbReference type="Rhea" id="RHEA-COMP:19088"/>
        <dbReference type="ChEBI" id="CHEBI:15378"/>
        <dbReference type="ChEBI" id="CHEBI:57856"/>
        <dbReference type="ChEBI" id="CHEBI:59789"/>
        <dbReference type="ChEBI" id="CHEBI:156461"/>
        <dbReference type="ChEBI" id="CHEBI:172880"/>
    </reaction>
    <physiologicalReaction direction="left-to-right" evidence="4">
        <dbReference type="Rhea" id="RHEA:78476"/>
    </physiologicalReaction>
</comment>
<evidence type="ECO:0000256" key="6">
    <source>
        <dbReference type="ARBA" id="ARBA00049075"/>
    </source>
</evidence>
<dbReference type="GO" id="GO:0032210">
    <property type="term" value="P:regulation of telomere maintenance via telomerase"/>
    <property type="evidence" value="ECO:0007669"/>
    <property type="project" value="EnsemblFungi"/>
</dbReference>
<dbReference type="InterPro" id="IPR029063">
    <property type="entry name" value="SAM-dependent_MTases_sf"/>
</dbReference>
<dbReference type="Proteomes" id="UP000005220">
    <property type="component" value="Chromosome 8"/>
</dbReference>
<dbReference type="RefSeq" id="XP_003958784.1">
    <property type="nucleotide sequence ID" value="XM_003958735.1"/>
</dbReference>
<evidence type="ECO:0000313" key="9">
    <source>
        <dbReference type="EMBL" id="CCF59649.1"/>
    </source>
</evidence>
<dbReference type="SUPFAM" id="SSF53335">
    <property type="entry name" value="S-adenosyl-L-methionine-dependent methyltransferases"/>
    <property type="match status" value="1"/>
</dbReference>